<evidence type="ECO:0000313" key="4">
    <source>
        <dbReference type="Proteomes" id="UP000636709"/>
    </source>
</evidence>
<feature type="region of interest" description="Disordered" evidence="1">
    <location>
        <begin position="605"/>
        <end position="653"/>
    </location>
</feature>
<protein>
    <recommendedName>
        <fullName evidence="2">F-box domain-containing protein</fullName>
    </recommendedName>
</protein>
<reference evidence="3" key="1">
    <citation type="submission" date="2020-07" db="EMBL/GenBank/DDBJ databases">
        <title>Genome sequence and genetic diversity analysis of an under-domesticated orphan crop, white fonio (Digitaria exilis).</title>
        <authorList>
            <person name="Bennetzen J.L."/>
            <person name="Chen S."/>
            <person name="Ma X."/>
            <person name="Wang X."/>
            <person name="Yssel A.E.J."/>
            <person name="Chaluvadi S.R."/>
            <person name="Johnson M."/>
            <person name="Gangashetty P."/>
            <person name="Hamidou F."/>
            <person name="Sanogo M.D."/>
            <person name="Zwaenepoel A."/>
            <person name="Wallace J."/>
            <person name="Van De Peer Y."/>
            <person name="Van Deynze A."/>
        </authorList>
    </citation>
    <scope>NUCLEOTIDE SEQUENCE</scope>
    <source>
        <tissue evidence="3">Leaves</tissue>
    </source>
</reference>
<dbReference type="Proteomes" id="UP000636709">
    <property type="component" value="Unassembled WGS sequence"/>
</dbReference>
<dbReference type="PANTHER" id="PTHR45560">
    <property type="entry name" value="OS04G0163150 PROTEIN-RELATED"/>
    <property type="match status" value="1"/>
</dbReference>
<dbReference type="EMBL" id="JACEFO010002314">
    <property type="protein sequence ID" value="KAF8666209.1"/>
    <property type="molecule type" value="Genomic_DNA"/>
</dbReference>
<accession>A0A835ALV3</accession>
<dbReference type="Pfam" id="PF00646">
    <property type="entry name" value="F-box"/>
    <property type="match status" value="2"/>
</dbReference>
<feature type="region of interest" description="Disordered" evidence="1">
    <location>
        <begin position="395"/>
        <end position="441"/>
    </location>
</feature>
<feature type="compositionally biased region" description="Basic and acidic residues" evidence="1">
    <location>
        <begin position="1049"/>
        <end position="1075"/>
    </location>
</feature>
<feature type="domain" description="F-box" evidence="2">
    <location>
        <begin position="25"/>
        <end position="56"/>
    </location>
</feature>
<dbReference type="AlphaFoldDB" id="A0A835ALV3"/>
<dbReference type="Pfam" id="PF03478">
    <property type="entry name" value="Beta-prop_KIB1-4"/>
    <property type="match status" value="2"/>
</dbReference>
<organism evidence="3 4">
    <name type="scientific">Digitaria exilis</name>
    <dbReference type="NCBI Taxonomy" id="1010633"/>
    <lineage>
        <taxon>Eukaryota</taxon>
        <taxon>Viridiplantae</taxon>
        <taxon>Streptophyta</taxon>
        <taxon>Embryophyta</taxon>
        <taxon>Tracheophyta</taxon>
        <taxon>Spermatophyta</taxon>
        <taxon>Magnoliopsida</taxon>
        <taxon>Liliopsida</taxon>
        <taxon>Poales</taxon>
        <taxon>Poaceae</taxon>
        <taxon>PACMAD clade</taxon>
        <taxon>Panicoideae</taxon>
        <taxon>Panicodae</taxon>
        <taxon>Paniceae</taxon>
        <taxon>Anthephorinae</taxon>
        <taxon>Digitaria</taxon>
    </lineage>
</organism>
<evidence type="ECO:0000259" key="2">
    <source>
        <dbReference type="PROSITE" id="PS50181"/>
    </source>
</evidence>
<name>A0A835ALV3_9POAL</name>
<evidence type="ECO:0000313" key="3">
    <source>
        <dbReference type="EMBL" id="KAF8666209.1"/>
    </source>
</evidence>
<dbReference type="OrthoDB" id="694239at2759"/>
<comment type="caution">
    <text evidence="3">The sequence shown here is derived from an EMBL/GenBank/DDBJ whole genome shotgun (WGS) entry which is preliminary data.</text>
</comment>
<feature type="compositionally biased region" description="Basic and acidic residues" evidence="1">
    <location>
        <begin position="413"/>
        <end position="436"/>
    </location>
</feature>
<feature type="region of interest" description="Disordered" evidence="1">
    <location>
        <begin position="1037"/>
        <end position="1075"/>
    </location>
</feature>
<keyword evidence="4" id="KW-1185">Reference proteome</keyword>
<dbReference type="InterPro" id="IPR001810">
    <property type="entry name" value="F-box_dom"/>
</dbReference>
<sequence>MAGSRAAAARRDVPAKPTADAKVRSVSLLDLPSELLAEIHGRLDFVDRLNLAVSCRGAARASSWQQRHKTTPCLVLPGATAETATLFSLPDGRFATSRAVDPAMRGHVVLGSTDGWIVTVDVRATLRMANPVTGEQAALPPITAGTIPFFVDSWPYLIDMNLFRKLTGGHGDGPPLYTISDWQMRKWFYRKVILSASPRPGSYTAMLILYKRFGGAAAFATADDQSWRLAAGSSDGGGVEDAICHNGRFYSVTHSGDVVAWDYDRRHARAGEFASVAVGPRLPCDYLRLRRRKYIAAAPDGRLVVFVLDVARQRGVETKDIGDLALFVGVNTEHPGIRAGCVYYTEDELGEASLRLEDARYAPRDVGVYVLKDGTTAALLLAAAGMTPPLVALPAMPVGPTSKSNGEEQPSPAKEERRRRKEAETVEEEGRGERGVGGRRPYKYTCGGEPVVHAPDRAYKPLLHVAAALRLSEPRPREIPWLPPLRSSYLTEQLAPPQTLAPFPPVSRHHHCHHGSSAQACLAIAAHADSIEPRRNLPLTSPELPIHPIAAARRRPLPSLAAARHRPILTINPSIQGGEWIALGIAGFWPPAMAGSGQVTDLWTPRTVEPEPKGEPEGNVVEPEENQGKQLSMLLPASPPAARSIRRRRPHRRDVGPRRSVILLHLPPELLAEIHGRLDFVDRLNLAVSCRSGGEASSSSHKTPCLVLPGAITETATLFSLPDGRFATSRAADPAMRGHVILGSTDGWIVTADVHATLRIANPVTGEQAELPAITTGTIPFVDPILSSSYAIDMNVFSQLTGAHNHGSITLSHCYMRKWFYRKVILSASPRPGSYAAMLILDKPRFHGAAAFATADEQSWRLAFSPDGVEDAIHHDGRFYSITYSGYVYIAVAPDGRLMAVLKNLKEVNDEYRCWWSSRGQQAFAFEVLVLDVARQRWVETKDIGDLALFVGVNTSLCGSGLGVCTAQNTRLRHASSYRSSGDGELQDVGVYVLKDGTVESVHGLRASDDIAPGRCRHVGLLPLALPLSPAGRRWTLAASEPEAPAITDEERRRRGKEAATSKEEGRWEHGLGGT</sequence>
<evidence type="ECO:0000256" key="1">
    <source>
        <dbReference type="SAM" id="MobiDB-lite"/>
    </source>
</evidence>
<dbReference type="PROSITE" id="PS50181">
    <property type="entry name" value="FBOX"/>
    <property type="match status" value="1"/>
</dbReference>
<dbReference type="InterPro" id="IPR005174">
    <property type="entry name" value="KIB1-4_b-propeller"/>
</dbReference>
<proteinExistence type="predicted"/>
<gene>
    <name evidence="3" type="ORF">HU200_053739</name>
</gene>